<protein>
    <submittedName>
        <fullName evidence="1">Uncharacterized protein</fullName>
    </submittedName>
</protein>
<reference evidence="1" key="1">
    <citation type="submission" date="2022-06" db="EMBL/GenBank/DDBJ databases">
        <authorList>
            <consortium name="SYNGENTA / RWTH Aachen University"/>
        </authorList>
    </citation>
    <scope>NUCLEOTIDE SEQUENCE</scope>
</reference>
<feature type="non-terminal residue" evidence="1">
    <location>
        <position position="1"/>
    </location>
</feature>
<dbReference type="EMBL" id="CALTRL010002824">
    <property type="protein sequence ID" value="CAH7676855.1"/>
    <property type="molecule type" value="Genomic_DNA"/>
</dbReference>
<sequence>WEDEQFYKRFDWNGLRHNQMLVFSMKDLHQIFEVVINCLEPRQNCQDRFTPTNLLLLFSRFAGHLGFQELLENLLLGLIDK</sequence>
<feature type="non-terminal residue" evidence="1">
    <location>
        <position position="81"/>
    </location>
</feature>
<dbReference type="AlphaFoldDB" id="A0AAV0B5X2"/>
<dbReference type="Proteomes" id="UP001153365">
    <property type="component" value="Unassembled WGS sequence"/>
</dbReference>
<comment type="caution">
    <text evidence="1">The sequence shown here is derived from an EMBL/GenBank/DDBJ whole genome shotgun (WGS) entry which is preliminary data.</text>
</comment>
<name>A0AAV0B5X2_PHAPC</name>
<evidence type="ECO:0000313" key="2">
    <source>
        <dbReference type="Proteomes" id="UP001153365"/>
    </source>
</evidence>
<proteinExistence type="predicted"/>
<keyword evidence="2" id="KW-1185">Reference proteome</keyword>
<accession>A0AAV0B5X2</accession>
<evidence type="ECO:0000313" key="1">
    <source>
        <dbReference type="EMBL" id="CAH7676855.1"/>
    </source>
</evidence>
<organism evidence="1 2">
    <name type="scientific">Phakopsora pachyrhizi</name>
    <name type="common">Asian soybean rust disease fungus</name>
    <dbReference type="NCBI Taxonomy" id="170000"/>
    <lineage>
        <taxon>Eukaryota</taxon>
        <taxon>Fungi</taxon>
        <taxon>Dikarya</taxon>
        <taxon>Basidiomycota</taxon>
        <taxon>Pucciniomycotina</taxon>
        <taxon>Pucciniomycetes</taxon>
        <taxon>Pucciniales</taxon>
        <taxon>Phakopsoraceae</taxon>
        <taxon>Phakopsora</taxon>
    </lineage>
</organism>
<gene>
    <name evidence="1" type="ORF">PPACK8108_LOCUS11958</name>
</gene>